<dbReference type="Pfam" id="PF18998">
    <property type="entry name" value="Flg_new_2"/>
    <property type="match status" value="2"/>
</dbReference>
<protein>
    <recommendedName>
        <fullName evidence="1">Bacterial repeat domain-containing protein</fullName>
    </recommendedName>
</protein>
<name>A0A8S5MFD4_9CAUD</name>
<reference evidence="2" key="1">
    <citation type="journal article" date="2021" name="Proc. Natl. Acad. Sci. U.S.A.">
        <title>A Catalog of Tens of Thousands of Viruses from Human Metagenomes Reveals Hidden Associations with Chronic Diseases.</title>
        <authorList>
            <person name="Tisza M.J."/>
            <person name="Buck C.B."/>
        </authorList>
    </citation>
    <scope>NUCLEOTIDE SEQUENCE</scope>
    <source>
        <strain evidence="2">Ct9P15</strain>
    </source>
</reference>
<evidence type="ECO:0000259" key="1">
    <source>
        <dbReference type="Pfam" id="PF18998"/>
    </source>
</evidence>
<feature type="domain" description="Bacterial repeat" evidence="1">
    <location>
        <begin position="89"/>
        <end position="158"/>
    </location>
</feature>
<sequence>MLNKAILGSRPTFRITVSAGSGGTASVNKQYAAEGETVTISISPYSNYVISSVSVPGATVSGSGYTRTFKMPAQNVTVSVMFTYVAPTYSISLSAGTGGTASLSTYSATAGTRVYIYVSPSTGYEVASVSASGVSVSGSGTTYYFTMPSRSVSVNVSFVMYATHTIKIVARGTDNIFAYAEFDNWYISGARIDFMYCVKDPQNTGTSLSCSGLSGKTINVTRLDTGATVQLQTKYFSGHYFNHHNSELLWTLAEAGKTLRLNITVV</sequence>
<accession>A0A8S5MFD4</accession>
<dbReference type="EMBL" id="BK014892">
    <property type="protein sequence ID" value="DAD80958.1"/>
    <property type="molecule type" value="Genomic_DNA"/>
</dbReference>
<proteinExistence type="predicted"/>
<evidence type="ECO:0000313" key="2">
    <source>
        <dbReference type="EMBL" id="DAD80958.1"/>
    </source>
</evidence>
<feature type="domain" description="Bacterial repeat" evidence="1">
    <location>
        <begin position="15"/>
        <end position="85"/>
    </location>
</feature>
<dbReference type="InterPro" id="IPR044060">
    <property type="entry name" value="Bacterial_rp_domain"/>
</dbReference>
<organism evidence="2">
    <name type="scientific">Podoviridae sp. ct9P15</name>
    <dbReference type="NCBI Taxonomy" id="2826543"/>
    <lineage>
        <taxon>Viruses</taxon>
        <taxon>Duplodnaviria</taxon>
        <taxon>Heunggongvirae</taxon>
        <taxon>Uroviricota</taxon>
        <taxon>Caudoviricetes</taxon>
    </lineage>
</organism>